<keyword evidence="9 10" id="KW-0539">Nucleus</keyword>
<dbReference type="InterPro" id="IPR020479">
    <property type="entry name" value="HD_metazoa"/>
</dbReference>
<feature type="region of interest" description="Disordered" evidence="13">
    <location>
        <begin position="70"/>
        <end position="90"/>
    </location>
</feature>
<comment type="subcellular location">
    <subcellularLocation>
        <location evidence="2 10 11">Nucleus</location>
    </subcellularLocation>
</comment>
<evidence type="ECO:0000256" key="9">
    <source>
        <dbReference type="ARBA" id="ARBA00023242"/>
    </source>
</evidence>
<keyword evidence="8" id="KW-0804">Transcription</keyword>
<dbReference type="PROSITE" id="PS50071">
    <property type="entry name" value="HOMEOBOX_2"/>
    <property type="match status" value="1"/>
</dbReference>
<reference evidence="15 17" key="1">
    <citation type="submission" date="2015-08" db="EMBL/GenBank/DDBJ databases">
        <title>The genome of the Asian arowana (Scleropages formosus).</title>
        <authorList>
            <person name="Tan M.H."/>
            <person name="Gan H.M."/>
            <person name="Croft L.J."/>
            <person name="Austin C.M."/>
        </authorList>
    </citation>
    <scope>NUCLEOTIDE SEQUENCE [LARGE SCALE GENOMIC DNA]</scope>
    <source>
        <strain evidence="15">Aro1</strain>
    </source>
</reference>
<dbReference type="SUPFAM" id="SSF46689">
    <property type="entry name" value="Homeodomain-like"/>
    <property type="match status" value="1"/>
</dbReference>
<dbReference type="PROSITE" id="PS00032">
    <property type="entry name" value="ANTENNAPEDIA"/>
    <property type="match status" value="1"/>
</dbReference>
<dbReference type="PRINTS" id="PR00024">
    <property type="entry name" value="HOMEOBOX"/>
</dbReference>
<feature type="DNA-binding region" description="Homeobox" evidence="10">
    <location>
        <begin position="170"/>
        <end position="229"/>
    </location>
</feature>
<dbReference type="GO" id="GO:0000978">
    <property type="term" value="F:RNA polymerase II cis-regulatory region sequence-specific DNA binding"/>
    <property type="evidence" value="ECO:0007669"/>
    <property type="project" value="TreeGrafter"/>
</dbReference>
<dbReference type="InterPro" id="IPR001827">
    <property type="entry name" value="Homeobox_Antennapedia_CS"/>
</dbReference>
<dbReference type="GO" id="GO:0005634">
    <property type="term" value="C:nucleus"/>
    <property type="evidence" value="ECO:0007669"/>
    <property type="project" value="UniProtKB-SubCell"/>
</dbReference>
<keyword evidence="4" id="KW-0217">Developmental protein</keyword>
<dbReference type="SMART" id="SM00389">
    <property type="entry name" value="HOX"/>
    <property type="match status" value="1"/>
</dbReference>
<keyword evidence="5" id="KW-0805">Transcription regulation</keyword>
<feature type="domain" description="Homeobox" evidence="14">
    <location>
        <begin position="168"/>
        <end position="228"/>
    </location>
</feature>
<dbReference type="GO" id="GO:0000981">
    <property type="term" value="F:DNA-binding transcription factor activity, RNA polymerase II-specific"/>
    <property type="evidence" value="ECO:0007669"/>
    <property type="project" value="InterPro"/>
</dbReference>
<evidence type="ECO:0000256" key="4">
    <source>
        <dbReference type="ARBA" id="ARBA00022473"/>
    </source>
</evidence>
<proteinExistence type="inferred from homology"/>
<dbReference type="OrthoDB" id="6159439at2759"/>
<dbReference type="InterPro" id="IPR017995">
    <property type="entry name" value="Homeobox_antennapedia"/>
</dbReference>
<evidence type="ECO:0000256" key="6">
    <source>
        <dbReference type="ARBA" id="ARBA00023125"/>
    </source>
</evidence>
<evidence type="ECO:0000256" key="3">
    <source>
        <dbReference type="ARBA" id="ARBA00009107"/>
    </source>
</evidence>
<evidence type="ECO:0000313" key="17">
    <source>
        <dbReference type="Proteomes" id="UP000034805"/>
    </source>
</evidence>
<dbReference type="GO" id="GO:0009952">
    <property type="term" value="P:anterior/posterior pattern specification"/>
    <property type="evidence" value="ECO:0007669"/>
    <property type="project" value="TreeGrafter"/>
</dbReference>
<sequence length="237" mass="26901">MSSYIVNSFHKQAHEKPTSTMHNYSYGSVSEVHPSGYCYEGIDVSGSLPCPASSNPLKRGEMSTRLRGYPDIPSKVPQSCSAMGSTEGSINASGKAALNRGLYNEKAEGDKQLSDIPIGKTRAGEIKAGAMQAVQPVRQPAHPVQPHNNHQPPQMYPWMTKLHMSHESDGKRSRTSYTRSQTLELEKEFHFNRYLTRRRRIEIANSLCLNERQIKIWFQNRRMKWKKDSKLKVKEPI</sequence>
<dbReference type="AlphaFoldDB" id="A0A0N8K234"/>
<evidence type="ECO:0000259" key="14">
    <source>
        <dbReference type="PROSITE" id="PS50071"/>
    </source>
</evidence>
<evidence type="ECO:0000256" key="8">
    <source>
        <dbReference type="ARBA" id="ARBA00023163"/>
    </source>
</evidence>
<dbReference type="Gene3D" id="1.10.10.60">
    <property type="entry name" value="Homeodomain-like"/>
    <property type="match status" value="1"/>
</dbReference>
<dbReference type="GeneTree" id="ENSGT00940000161023"/>
<dbReference type="KEGG" id="sfm:108918508"/>
<dbReference type="InterPro" id="IPR050296">
    <property type="entry name" value="Antp_homeobox"/>
</dbReference>
<dbReference type="Proteomes" id="UP000034805">
    <property type="component" value="Unassembled WGS sequence"/>
</dbReference>
<dbReference type="Proteomes" id="UP000694397">
    <property type="component" value="Chromosome 22"/>
</dbReference>
<dbReference type="Ensembl" id="ENSSFOT00015025485.2">
    <property type="protein sequence ID" value="ENSSFOP00015025207.1"/>
    <property type="gene ID" value="ENSSFOG00015016224.2"/>
</dbReference>
<dbReference type="CDD" id="cd00086">
    <property type="entry name" value="homeodomain"/>
    <property type="match status" value="1"/>
</dbReference>
<dbReference type="InterPro" id="IPR017970">
    <property type="entry name" value="Homeobox_CS"/>
</dbReference>
<keyword evidence="7 10" id="KW-0371">Homeobox</keyword>
<evidence type="ECO:0000256" key="13">
    <source>
        <dbReference type="SAM" id="MobiDB-lite"/>
    </source>
</evidence>
<evidence type="ECO:0000256" key="7">
    <source>
        <dbReference type="ARBA" id="ARBA00023155"/>
    </source>
</evidence>
<keyword evidence="18" id="KW-1185">Reference proteome</keyword>
<dbReference type="STRING" id="113540.ENSSFOP00015025207"/>
<comment type="similarity">
    <text evidence="3 12">Belongs to the Antp homeobox family.</text>
</comment>
<dbReference type="FunFam" id="1.10.10.60:FF:000055">
    <property type="entry name" value="Homeobox protein Hox-A5"/>
    <property type="match status" value="1"/>
</dbReference>
<reference evidence="16 18" key="2">
    <citation type="submission" date="2019-04" db="EMBL/GenBank/DDBJ databases">
        <authorList>
            <consortium name="Wellcome Sanger Institute Data Sharing"/>
        </authorList>
    </citation>
    <scope>NUCLEOTIDE SEQUENCE [LARGE SCALE GENOMIC DNA]</scope>
</reference>
<dbReference type="InterPro" id="IPR009057">
    <property type="entry name" value="Homeodomain-like_sf"/>
</dbReference>
<evidence type="ECO:0000256" key="5">
    <source>
        <dbReference type="ARBA" id="ARBA00023015"/>
    </source>
</evidence>
<feature type="compositionally biased region" description="Polar residues" evidence="13">
    <location>
        <begin position="76"/>
        <end position="90"/>
    </location>
</feature>
<dbReference type="InterPro" id="IPR001356">
    <property type="entry name" value="HD"/>
</dbReference>
<gene>
    <name evidence="16" type="primary">HOXC5</name>
    <name evidence="15" type="ORF">Z043_104018</name>
</gene>
<organism evidence="15 17">
    <name type="scientific">Scleropages formosus</name>
    <name type="common">Asian bonytongue</name>
    <name type="synonym">Osteoglossum formosum</name>
    <dbReference type="NCBI Taxonomy" id="113540"/>
    <lineage>
        <taxon>Eukaryota</taxon>
        <taxon>Metazoa</taxon>
        <taxon>Chordata</taxon>
        <taxon>Craniata</taxon>
        <taxon>Vertebrata</taxon>
        <taxon>Euteleostomi</taxon>
        <taxon>Actinopterygii</taxon>
        <taxon>Neopterygii</taxon>
        <taxon>Teleostei</taxon>
        <taxon>Osteoglossocephala</taxon>
        <taxon>Osteoglossomorpha</taxon>
        <taxon>Osteoglossiformes</taxon>
        <taxon>Osteoglossidae</taxon>
        <taxon>Scleropages</taxon>
    </lineage>
</organism>
<dbReference type="GO" id="GO:0001708">
    <property type="term" value="P:cell fate specification"/>
    <property type="evidence" value="ECO:0007669"/>
    <property type="project" value="UniProtKB-ARBA"/>
</dbReference>
<evidence type="ECO:0000256" key="11">
    <source>
        <dbReference type="RuleBase" id="RU000682"/>
    </source>
</evidence>
<dbReference type="Pfam" id="PF00046">
    <property type="entry name" value="Homeodomain"/>
    <property type="match status" value="1"/>
</dbReference>
<evidence type="ECO:0000256" key="10">
    <source>
        <dbReference type="PROSITE-ProRule" id="PRU00108"/>
    </source>
</evidence>
<evidence type="ECO:0000313" key="16">
    <source>
        <dbReference type="Ensembl" id="ENSSFOP00015025207.1"/>
    </source>
</evidence>
<evidence type="ECO:0000313" key="18">
    <source>
        <dbReference type="Proteomes" id="UP000694397"/>
    </source>
</evidence>
<evidence type="ECO:0000256" key="2">
    <source>
        <dbReference type="ARBA" id="ARBA00004123"/>
    </source>
</evidence>
<comment type="function">
    <text evidence="1">Sequence-specific transcription factor which is part of a developmental regulatory system that provides cells with specific positional identities on the anterior-posterior axis.</text>
</comment>
<dbReference type="PANTHER" id="PTHR45659:SF5">
    <property type="entry name" value="HOMEOBOX PROTEIN HOX-C5"/>
    <property type="match status" value="1"/>
</dbReference>
<evidence type="ECO:0000256" key="12">
    <source>
        <dbReference type="RuleBase" id="RU004442"/>
    </source>
</evidence>
<dbReference type="PROSITE" id="PS00027">
    <property type="entry name" value="HOMEOBOX_1"/>
    <property type="match status" value="1"/>
</dbReference>
<dbReference type="EMBL" id="JARO02001044">
    <property type="protein sequence ID" value="KPP76625.1"/>
    <property type="molecule type" value="Genomic_DNA"/>
</dbReference>
<keyword evidence="6 10" id="KW-0238">DNA-binding</keyword>
<name>A0A0N8K234_SCLFO</name>
<protein>
    <submittedName>
        <fullName evidence="15 16">Homeobox C5</fullName>
    </submittedName>
</protein>
<accession>A0A0N8K234</accession>
<dbReference type="PRINTS" id="PR00025">
    <property type="entry name" value="ANTENNAPEDIA"/>
</dbReference>
<reference evidence="16" key="3">
    <citation type="submission" date="2025-05" db="UniProtKB">
        <authorList>
            <consortium name="Ensembl"/>
        </authorList>
    </citation>
    <scope>IDENTIFICATION</scope>
</reference>
<evidence type="ECO:0000313" key="15">
    <source>
        <dbReference type="EMBL" id="KPP76625.1"/>
    </source>
</evidence>
<dbReference type="PANTHER" id="PTHR45659">
    <property type="entry name" value="HOMEOBOX PROTEIN HOX"/>
    <property type="match status" value="1"/>
</dbReference>
<evidence type="ECO:0000256" key="1">
    <source>
        <dbReference type="ARBA" id="ARBA00003263"/>
    </source>
</evidence>